<keyword evidence="6" id="KW-0597">Phosphoprotein</keyword>
<feature type="compositionally biased region" description="Basic residues" evidence="22">
    <location>
        <begin position="509"/>
        <end position="520"/>
    </location>
</feature>
<organism evidence="28 29">
    <name type="scientific">Oncorhynchus tshawytscha</name>
    <name type="common">Chinook salmon</name>
    <name type="synonym">Salmo tshawytscha</name>
    <dbReference type="NCBI Taxonomy" id="74940"/>
    <lineage>
        <taxon>Eukaryota</taxon>
        <taxon>Metazoa</taxon>
        <taxon>Chordata</taxon>
        <taxon>Craniata</taxon>
        <taxon>Vertebrata</taxon>
        <taxon>Euteleostomi</taxon>
        <taxon>Actinopterygii</taxon>
        <taxon>Neopterygii</taxon>
        <taxon>Teleostei</taxon>
        <taxon>Protacanthopterygii</taxon>
        <taxon>Salmoniformes</taxon>
        <taxon>Salmonidae</taxon>
        <taxon>Salmoninae</taxon>
        <taxon>Oncorhynchus</taxon>
    </lineage>
</organism>
<evidence type="ECO:0000256" key="10">
    <source>
        <dbReference type="ARBA" id="ARBA00022723"/>
    </source>
</evidence>
<proteinExistence type="predicted"/>
<feature type="region of interest" description="Disordered" evidence="22">
    <location>
        <begin position="551"/>
        <end position="620"/>
    </location>
</feature>
<feature type="compositionally biased region" description="Polar residues" evidence="22">
    <location>
        <begin position="654"/>
        <end position="667"/>
    </location>
</feature>
<dbReference type="SUPFAM" id="SSF82199">
    <property type="entry name" value="SET domain"/>
    <property type="match status" value="1"/>
</dbReference>
<feature type="region of interest" description="Disordered" evidence="22">
    <location>
        <begin position="98"/>
        <end position="171"/>
    </location>
</feature>
<feature type="region of interest" description="Disordered" evidence="22">
    <location>
        <begin position="713"/>
        <end position="779"/>
    </location>
</feature>
<dbReference type="GO" id="GO:0008270">
    <property type="term" value="F:zinc ion binding"/>
    <property type="evidence" value="ECO:0007669"/>
    <property type="project" value="UniProtKB-KW"/>
</dbReference>
<evidence type="ECO:0000256" key="4">
    <source>
        <dbReference type="ARBA" id="ARBA00022454"/>
    </source>
</evidence>
<dbReference type="Pfam" id="PF17982">
    <property type="entry name" value="C5HCH"/>
    <property type="match status" value="1"/>
</dbReference>
<dbReference type="InterPro" id="IPR055198">
    <property type="entry name" value="NSD_PHD"/>
</dbReference>
<dbReference type="FunFam" id="2.170.270.10:FF:000002">
    <property type="entry name" value="Histone-lysine N-methyltransferase"/>
    <property type="match status" value="1"/>
</dbReference>
<dbReference type="CDD" id="cd15648">
    <property type="entry name" value="PHD1_NSD1_2"/>
    <property type="match status" value="1"/>
</dbReference>
<dbReference type="GeneTree" id="ENSGT00940000155027"/>
<sequence>MNSSYRRAVRGGSASATSYSSGQPELRPPNRLSVSTTSYRNQCNSSAKRGSTDQPSTAMQLSTSALKQAPSYGYNQAERERPHCYSPLLRLQDLSTMVHRPGSDLGPGTQPKDLHARNHLHSHSPVGGSSFGAPLVRLPPSTGNEETEPCEDSMRDQNGFSPVSSDSLERCSPIPNGYLHFESTLFDSGDREDEEDDLVPFQQHSSKSPRDRTVTDSNTTSGSGVGHNSTYKPSVLNLMSKSLSELDPTLSPSALPDMSMGDGWSMDQDSDSDSDSAMTGDTHDNGLISPVGTNSNSNSPKKKPLPAVQYLEGDLVWAKFNRRPWWPCRVTIDPLEGIHTRMKVPSRRPCRMYYVETVAEMADHAWVPGKVTYPFTGGEQFTDLPVLRRRGKQREKDYKYTVTDHRLSTPVAFNLAHIIPKRLLESWKVSVLEAEFLLPDLLKNTAVSSSMAFNGEERVSSPLPDEKTSEAPSCSSFNLTAPPSLSPPPNRNKHPPAADLAVANDNSSKKKPCQKKKKKRKGLAEIFGHIAASPTESISILDLANQMPAAAADPLKEEDPKDSPYADLDSVPTIVRPKRSEKPAKEDPEKPSEPSQEEAEKGGKKERATPPEKTKDRHVVMVVPRHIVPISSSPSILANKSLLNYRTTKNTNVLQSKQKLGSSSELTNKNDHDKQSLHLPASRRLMTRALKAEKETELKEALLASSQNLRDDRLNVHSSEDDDDVSDNVQIRTESSTSRDSSPDKARSSASHSSPKNQPESDWMHLHNGSWKNSEDVIPGSSKPVIPSIKFKEENIVSDISSCSSPTSSLSPMDTFQDVKELSFKSLVKEERDSGDSNTNFKPEPNYKFSTFLMLLKDMHDTREKEGKPLTMPPLPDLIKEEPMVIPTAQPPDNPLNAAAGGDWTPTGTKIQNGQHASSPTTKRTPAKPKSKNKPIIKNETYKLEGKTVKPSKRLLESTEEEQFFSPKKKLKKPLESSKTPLSPPTVPGPALLTSTSTPSPTPTPTSGEPASPTPGPTSGEPASPTPGPTSGEPASPTPGPTSGEPASPTTGPTSGEPVCERTGELLLCEGQCCGAFHLQCISLSEAPRGKFICSECTIGIHTCFVCKKSGDGVKRCMVPVCGKFYHNECILKHTPTQPQNKGVRCSLHVCLSCHITNPLNSCTSKSRLTRCVRCPVAYHANDYCMAAGSVVLANNSFLCPNHFIPRKNYKNHEHINVSWCFVCSEGGSLLCCESCPAAFHQECLNIEMPEGSWFCNDCKAGKKPHFKDILWVKVGRYKWWPAEVCLPKNVPENILRMKHEVGEFPVQFFGSKDYAWTYQARVFPYMEGDANNKDKMGKGCDAIYKKALNEAAERFKALQDEKEMRQLQEDRRNDKKPPPYRHIKVNRPIGKVQIITADLSEVPRCNCKASDENPCGMDSECINRMLMYECHPQVCLAGERCLNQSYTKRQYTQVEIFRTLSRGWGLRGVSDIKKGAFVNEYVGEVIDEEECRARIKHAQENDICNFYMLTLDKDRIIDAGPKGNQARFMNHCCQPNCETQKWTVNGDTRVGLFALEDIPKAGVELTFNYNLECLGNGKTVCKCGASNCSGFLGVRPKNQPSKAREGRELKEGKKKVLVKRKPQQEVTKEREDECFSCGDGGQIVSCKKTGCPKVYHADCLNLAKRPAGRWECPWHQCDICGHEAASFCEMCPSSFCTQHREGLLFISKIDGRLACNDHDPCGPEPLEPGEIREYVPPGGMPLPHLLTHPQGLVPPRPGSTTAGSIPSTVAPGLAQDSLLPPTGSLFLNTSQTSNTFSYGPPSSPYMSDSQILHFSPPSPPSSYKDEKEEEDGELEDGQVGGIEEDEEEEEGEEEEEEDEEGEDEEEEEAMEVFEEEEEEDEQYEGGLGEEEEEGGDVYDTWGDYMEEEPDDEGEVEGEEEEWGRVEDEEK</sequence>
<feature type="compositionally biased region" description="Low complexity" evidence="22">
    <location>
        <begin position="257"/>
        <end position="267"/>
    </location>
</feature>
<dbReference type="Proteomes" id="UP000694402">
    <property type="component" value="Unassembled WGS sequence"/>
</dbReference>
<evidence type="ECO:0000256" key="20">
    <source>
        <dbReference type="ARBA" id="ARBA00081785"/>
    </source>
</evidence>
<evidence type="ECO:0000256" key="18">
    <source>
        <dbReference type="ARBA" id="ARBA00023242"/>
    </source>
</evidence>
<accession>A0AAZ3PR52</accession>
<evidence type="ECO:0000256" key="22">
    <source>
        <dbReference type="SAM" id="MobiDB-lite"/>
    </source>
</evidence>
<feature type="compositionally biased region" description="Polar residues" evidence="22">
    <location>
        <begin position="728"/>
        <end position="740"/>
    </location>
</feature>
<dbReference type="InterPro" id="IPR000313">
    <property type="entry name" value="PWWP_dom"/>
</dbReference>
<dbReference type="SUPFAM" id="SSF63748">
    <property type="entry name" value="Tudor/PWWP/MBT"/>
    <property type="match status" value="2"/>
</dbReference>
<feature type="domain" description="PWWP" evidence="25">
    <location>
        <begin position="312"/>
        <end position="378"/>
    </location>
</feature>
<feature type="compositionally biased region" description="Basic and acidic residues" evidence="22">
    <location>
        <begin position="554"/>
        <end position="564"/>
    </location>
</feature>
<keyword evidence="29" id="KW-1185">Reference proteome</keyword>
<dbReference type="GO" id="GO:0005694">
    <property type="term" value="C:chromosome"/>
    <property type="evidence" value="ECO:0007669"/>
    <property type="project" value="UniProtKB-SubCell"/>
</dbReference>
<keyword evidence="16" id="KW-0010">Activator</keyword>
<keyword evidence="14" id="KW-0156">Chromatin regulator</keyword>
<dbReference type="Ensembl" id="ENSOTST00005164983.1">
    <property type="protein sequence ID" value="ENSOTSP00005119272.1"/>
    <property type="gene ID" value="ENSOTSG00005063005.1"/>
</dbReference>
<reference evidence="29" key="1">
    <citation type="journal article" date="2018" name="PLoS ONE">
        <title>Chinook salmon (Oncorhynchus tshawytscha) genome and transcriptome.</title>
        <authorList>
            <person name="Christensen K.A."/>
            <person name="Leong J.S."/>
            <person name="Sakhrani D."/>
            <person name="Biagi C.A."/>
            <person name="Minkley D.R."/>
            <person name="Withler R.E."/>
            <person name="Rondeau E.B."/>
            <person name="Koop B.F."/>
            <person name="Devlin R.H."/>
        </authorList>
    </citation>
    <scope>NUCLEOTIDE SEQUENCE [LARGE SCALE GENOMIC DNA]</scope>
</reference>
<dbReference type="PROSITE" id="PS50016">
    <property type="entry name" value="ZF_PHD_2"/>
    <property type="match status" value="1"/>
</dbReference>
<evidence type="ECO:0000256" key="3">
    <source>
        <dbReference type="ARBA" id="ARBA00018028"/>
    </source>
</evidence>
<dbReference type="GO" id="GO:0140938">
    <property type="term" value="F:histone H3 methyltransferase activity"/>
    <property type="evidence" value="ECO:0007669"/>
    <property type="project" value="UniProtKB-ARBA"/>
</dbReference>
<feature type="compositionally biased region" description="Acidic residues" evidence="22">
    <location>
        <begin position="1828"/>
        <end position="1897"/>
    </location>
</feature>
<evidence type="ECO:0000256" key="17">
    <source>
        <dbReference type="ARBA" id="ARBA00023163"/>
    </source>
</evidence>
<keyword evidence="13" id="KW-0862">Zinc</keyword>
<comment type="subcellular location">
    <subcellularLocation>
        <location evidence="2">Chromosome</location>
    </subcellularLocation>
    <subcellularLocation>
        <location evidence="1">Nucleus</location>
    </subcellularLocation>
</comment>
<evidence type="ECO:0000256" key="15">
    <source>
        <dbReference type="ARBA" id="ARBA00023015"/>
    </source>
</evidence>
<keyword evidence="11" id="KW-0677">Repeat</keyword>
<evidence type="ECO:0000256" key="13">
    <source>
        <dbReference type="ARBA" id="ARBA00022833"/>
    </source>
</evidence>
<dbReference type="InterPro" id="IPR001214">
    <property type="entry name" value="SET_dom"/>
</dbReference>
<dbReference type="SMART" id="SM00293">
    <property type="entry name" value="PWWP"/>
    <property type="match status" value="2"/>
</dbReference>
<dbReference type="PROSITE" id="PS50280">
    <property type="entry name" value="SET"/>
    <property type="match status" value="1"/>
</dbReference>
<dbReference type="GO" id="GO:0003712">
    <property type="term" value="F:transcription coregulator activity"/>
    <property type="evidence" value="ECO:0007669"/>
    <property type="project" value="UniProtKB-ARBA"/>
</dbReference>
<dbReference type="InterPro" id="IPR003616">
    <property type="entry name" value="Post-SET_dom"/>
</dbReference>
<feature type="compositionally biased region" description="Polar residues" evidence="22">
    <location>
        <begin position="215"/>
        <end position="232"/>
    </location>
</feature>
<keyword evidence="10" id="KW-0479">Metal-binding</keyword>
<feature type="domain" description="PHD-type" evidence="23">
    <location>
        <begin position="1218"/>
        <end position="1262"/>
    </location>
</feature>
<dbReference type="InterPro" id="IPR047426">
    <property type="entry name" value="PHD1_NSD1_2"/>
</dbReference>
<dbReference type="InterPro" id="IPR001965">
    <property type="entry name" value="Znf_PHD"/>
</dbReference>
<dbReference type="InterPro" id="IPR047432">
    <property type="entry name" value="PHD5_NSD1"/>
</dbReference>
<evidence type="ECO:0000256" key="12">
    <source>
        <dbReference type="ARBA" id="ARBA00022771"/>
    </source>
</evidence>
<dbReference type="SMART" id="SM00570">
    <property type="entry name" value="AWS"/>
    <property type="match status" value="1"/>
</dbReference>
<dbReference type="InterPro" id="IPR055197">
    <property type="entry name" value="PHDvar_NSD"/>
</dbReference>
<dbReference type="PROSITE" id="PS51215">
    <property type="entry name" value="AWS"/>
    <property type="match status" value="1"/>
</dbReference>
<dbReference type="GO" id="GO:0016922">
    <property type="term" value="F:nuclear receptor binding"/>
    <property type="evidence" value="ECO:0007669"/>
    <property type="project" value="UniProtKB-ARBA"/>
</dbReference>
<feature type="compositionally biased region" description="Polar residues" evidence="22">
    <location>
        <begin position="748"/>
        <end position="760"/>
    </location>
</feature>
<dbReference type="Pfam" id="PF00628">
    <property type="entry name" value="PHD"/>
    <property type="match status" value="1"/>
</dbReference>
<evidence type="ECO:0000256" key="7">
    <source>
        <dbReference type="ARBA" id="ARBA00022603"/>
    </source>
</evidence>
<feature type="compositionally biased region" description="Basic and acidic residues" evidence="22">
    <location>
        <begin position="578"/>
        <end position="619"/>
    </location>
</feature>
<evidence type="ECO:0000313" key="29">
    <source>
        <dbReference type="Proteomes" id="UP000694402"/>
    </source>
</evidence>
<evidence type="ECO:0000256" key="5">
    <source>
        <dbReference type="ARBA" id="ARBA00022491"/>
    </source>
</evidence>
<feature type="compositionally biased region" description="Polar residues" evidence="22">
    <location>
        <begin position="156"/>
        <end position="166"/>
    </location>
</feature>
<keyword evidence="5" id="KW-0678">Repressor</keyword>
<dbReference type="InterPro" id="IPR013083">
    <property type="entry name" value="Znf_RING/FYVE/PHD"/>
</dbReference>
<feature type="region of interest" description="Disordered" evidence="22">
    <location>
        <begin position="885"/>
        <end position="1058"/>
    </location>
</feature>
<evidence type="ECO:0000313" key="28">
    <source>
        <dbReference type="Ensembl" id="ENSOTSP00005119272.1"/>
    </source>
</evidence>
<name>A0AAZ3PR52_ONCTS</name>
<dbReference type="FunFam" id="2.30.30.140:FF:000059">
    <property type="entry name" value="Histone-lysine N-methyltransferase"/>
    <property type="match status" value="1"/>
</dbReference>
<dbReference type="SMART" id="SM00249">
    <property type="entry name" value="PHD"/>
    <property type="match status" value="4"/>
</dbReference>
<keyword evidence="18" id="KW-0539">Nucleus</keyword>
<dbReference type="PROSITE" id="PS50868">
    <property type="entry name" value="POST_SET"/>
    <property type="match status" value="1"/>
</dbReference>
<reference evidence="28" key="2">
    <citation type="submission" date="2025-08" db="UniProtKB">
        <authorList>
            <consortium name="Ensembl"/>
        </authorList>
    </citation>
    <scope>IDENTIFICATION</scope>
</reference>
<dbReference type="FunFam" id="3.30.40.10:FF:000201">
    <property type="entry name" value="Histone-lysine N-methyltransferase"/>
    <property type="match status" value="1"/>
</dbReference>
<dbReference type="CDD" id="cd15659">
    <property type="entry name" value="PHD5_NSD1"/>
    <property type="match status" value="1"/>
</dbReference>
<keyword evidence="12 21" id="KW-0863">Zinc-finger</keyword>
<feature type="compositionally biased region" description="Low complexity" evidence="22">
    <location>
        <begin position="11"/>
        <end position="22"/>
    </location>
</feature>
<dbReference type="SUPFAM" id="SSF57903">
    <property type="entry name" value="FYVE/PHD zinc finger"/>
    <property type="match status" value="3"/>
</dbReference>
<feature type="region of interest" description="Disordered" evidence="22">
    <location>
        <begin position="1"/>
        <end position="65"/>
    </location>
</feature>
<dbReference type="SMART" id="SM00317">
    <property type="entry name" value="SET"/>
    <property type="match status" value="1"/>
</dbReference>
<dbReference type="Pfam" id="PF22908">
    <property type="entry name" value="PHD_NSD"/>
    <property type="match status" value="1"/>
</dbReference>
<evidence type="ECO:0000256" key="8">
    <source>
        <dbReference type="ARBA" id="ARBA00022679"/>
    </source>
</evidence>
<dbReference type="Pfam" id="PF00856">
    <property type="entry name" value="SET"/>
    <property type="match status" value="1"/>
</dbReference>
<dbReference type="Gene3D" id="2.30.30.140">
    <property type="match status" value="2"/>
</dbReference>
<keyword evidence="17" id="KW-0804">Transcription</keyword>
<feature type="region of interest" description="Disordered" evidence="22">
    <location>
        <begin position="247"/>
        <end position="305"/>
    </location>
</feature>
<feature type="region of interest" description="Disordered" evidence="22">
    <location>
        <begin position="1750"/>
        <end position="1777"/>
    </location>
</feature>
<dbReference type="InterPro" id="IPR019787">
    <property type="entry name" value="Znf_PHD-finger"/>
</dbReference>
<keyword evidence="7" id="KW-0489">Methyltransferase</keyword>
<feature type="domain" description="AWS" evidence="27">
    <location>
        <begin position="1401"/>
        <end position="1451"/>
    </location>
</feature>
<evidence type="ECO:0000256" key="16">
    <source>
        <dbReference type="ARBA" id="ARBA00023159"/>
    </source>
</evidence>
<dbReference type="InterPro" id="IPR019786">
    <property type="entry name" value="Zinc_finger_PHD-type_CS"/>
</dbReference>
<evidence type="ECO:0000256" key="19">
    <source>
        <dbReference type="ARBA" id="ARBA00080495"/>
    </source>
</evidence>
<feature type="domain" description="Post-SET" evidence="26">
    <location>
        <begin position="1578"/>
        <end position="1594"/>
    </location>
</feature>
<evidence type="ECO:0000256" key="11">
    <source>
        <dbReference type="ARBA" id="ARBA00022737"/>
    </source>
</evidence>
<dbReference type="InterPro" id="IPR050777">
    <property type="entry name" value="SET2_Histone-Lys_MeTrsfase"/>
</dbReference>
<evidence type="ECO:0000259" key="25">
    <source>
        <dbReference type="PROSITE" id="PS50812"/>
    </source>
</evidence>
<dbReference type="Pfam" id="PF00855">
    <property type="entry name" value="PWWP"/>
    <property type="match status" value="2"/>
</dbReference>
<dbReference type="Gene3D" id="2.170.270.10">
    <property type="entry name" value="SET domain"/>
    <property type="match status" value="1"/>
</dbReference>
<feature type="region of interest" description="Disordered" evidence="22">
    <location>
        <begin position="1364"/>
        <end position="1383"/>
    </location>
</feature>
<feature type="compositionally biased region" description="Polar residues" evidence="22">
    <location>
        <begin position="1759"/>
        <end position="1768"/>
    </location>
</feature>
<dbReference type="Gene3D" id="3.30.40.10">
    <property type="entry name" value="Zinc/RING finger domain, C3HC4 (zinc finger)"/>
    <property type="match status" value="4"/>
</dbReference>
<feature type="compositionally biased region" description="Basic and acidic residues" evidence="22">
    <location>
        <begin position="1364"/>
        <end position="1378"/>
    </location>
</feature>
<feature type="domain" description="PWWP" evidence="25">
    <location>
        <begin position="1267"/>
        <end position="1329"/>
    </location>
</feature>
<dbReference type="CDD" id="cd15656">
    <property type="entry name" value="PHD4_NSD1"/>
    <property type="match status" value="1"/>
</dbReference>
<dbReference type="FunFam" id="3.30.40.10:FF:000025">
    <property type="entry name" value="Histone-lysine N-methyltransferase"/>
    <property type="match status" value="1"/>
</dbReference>
<dbReference type="Pfam" id="PF17907">
    <property type="entry name" value="AWS"/>
    <property type="match status" value="1"/>
</dbReference>
<keyword evidence="8" id="KW-0808">Transferase</keyword>
<evidence type="ECO:0000256" key="1">
    <source>
        <dbReference type="ARBA" id="ARBA00004123"/>
    </source>
</evidence>
<dbReference type="Pfam" id="PF23004">
    <property type="entry name" value="PHDvar_NSD"/>
    <property type="match status" value="1"/>
</dbReference>
<feature type="compositionally biased region" description="Basic and acidic residues" evidence="22">
    <location>
        <begin position="455"/>
        <end position="469"/>
    </location>
</feature>
<keyword evidence="9" id="KW-0949">S-adenosyl-L-methionine</keyword>
<dbReference type="InterPro" id="IPR047430">
    <property type="entry name" value="PHD4_NSD1"/>
</dbReference>
<keyword evidence="15" id="KW-0805">Transcription regulation</keyword>
<evidence type="ECO:0000256" key="14">
    <source>
        <dbReference type="ARBA" id="ARBA00022853"/>
    </source>
</evidence>
<evidence type="ECO:0000256" key="21">
    <source>
        <dbReference type="PROSITE-ProRule" id="PRU00146"/>
    </source>
</evidence>
<dbReference type="Pfam" id="PF23011">
    <property type="entry name" value="PHD-1st_NSD"/>
    <property type="match status" value="1"/>
</dbReference>
<feature type="compositionally biased region" description="Acidic residues" evidence="22">
    <location>
        <begin position="1905"/>
        <end position="1922"/>
    </location>
</feature>
<feature type="region of interest" description="Disordered" evidence="22">
    <location>
        <begin position="654"/>
        <end position="684"/>
    </location>
</feature>
<feature type="compositionally biased region" description="Low complexity" evidence="22">
    <location>
        <begin position="989"/>
        <end position="1058"/>
    </location>
</feature>
<dbReference type="PROSITE" id="PS01359">
    <property type="entry name" value="ZF_PHD_1"/>
    <property type="match status" value="1"/>
</dbReference>
<evidence type="ECO:0000256" key="9">
    <source>
        <dbReference type="ARBA" id="ARBA00022691"/>
    </source>
</evidence>
<dbReference type="GO" id="GO:0016279">
    <property type="term" value="F:protein-lysine N-methyltransferase activity"/>
    <property type="evidence" value="ECO:0007669"/>
    <property type="project" value="UniProtKB-ARBA"/>
</dbReference>
<dbReference type="PANTHER" id="PTHR22884">
    <property type="entry name" value="SET DOMAIN PROTEINS"/>
    <property type="match status" value="1"/>
</dbReference>
<gene>
    <name evidence="28" type="primary">LOC112221254</name>
</gene>
<feature type="compositionally biased region" description="Polar residues" evidence="22">
    <location>
        <begin position="32"/>
        <end position="65"/>
    </location>
</feature>
<evidence type="ECO:0000259" key="27">
    <source>
        <dbReference type="PROSITE" id="PS51215"/>
    </source>
</evidence>
<dbReference type="InterPro" id="IPR006560">
    <property type="entry name" value="AWS_dom"/>
</dbReference>
<evidence type="ECO:0000259" key="23">
    <source>
        <dbReference type="PROSITE" id="PS50016"/>
    </source>
</evidence>
<evidence type="ECO:0000256" key="6">
    <source>
        <dbReference type="ARBA" id="ARBA00022553"/>
    </source>
</evidence>
<feature type="region of interest" description="Disordered" evidence="22">
    <location>
        <begin position="455"/>
        <end position="520"/>
    </location>
</feature>
<evidence type="ECO:0000256" key="2">
    <source>
        <dbReference type="ARBA" id="ARBA00004286"/>
    </source>
</evidence>
<feature type="compositionally biased region" description="Polar residues" evidence="22">
    <location>
        <begin position="470"/>
        <end position="483"/>
    </location>
</feature>
<feature type="region of interest" description="Disordered" evidence="22">
    <location>
        <begin position="188"/>
        <end position="232"/>
    </location>
</feature>
<dbReference type="InterPro" id="IPR011011">
    <property type="entry name" value="Znf_FYVE_PHD"/>
</dbReference>
<dbReference type="InterPro" id="IPR047433">
    <property type="entry name" value="SET_NSD1"/>
</dbReference>
<feature type="compositionally biased region" description="Polar residues" evidence="22">
    <location>
        <begin position="906"/>
        <end position="924"/>
    </location>
</feature>
<dbReference type="CDD" id="cd19210">
    <property type="entry name" value="SET_NSD1"/>
    <property type="match status" value="1"/>
</dbReference>
<feature type="region of interest" description="Disordered" evidence="22">
    <location>
        <begin position="1798"/>
        <end position="1931"/>
    </location>
</feature>
<dbReference type="FunFam" id="3.30.40.10:FF:000153">
    <property type="entry name" value="Histone-lysine N-methyltransferase NSD2"/>
    <property type="match status" value="1"/>
</dbReference>
<reference evidence="28" key="3">
    <citation type="submission" date="2025-09" db="UniProtKB">
        <authorList>
            <consortium name="Ensembl"/>
        </authorList>
    </citation>
    <scope>IDENTIFICATION</scope>
</reference>
<protein>
    <recommendedName>
        <fullName evidence="3">Histone-lysine N-methyltransferase, H3 lysine-36 specific</fullName>
    </recommendedName>
    <alternativeName>
        <fullName evidence="19">H3-K36-HMTase</fullName>
    </alternativeName>
    <alternativeName>
        <fullName evidence="20">Nuclear receptor-binding SET domain-containing protein 1</fullName>
    </alternativeName>
</protein>
<feature type="domain" description="SET" evidence="24">
    <location>
        <begin position="1453"/>
        <end position="1571"/>
    </location>
</feature>
<dbReference type="FunFam" id="2.30.30.140:FF:000004">
    <property type="entry name" value="Histone-lysine N-methyltransferase"/>
    <property type="match status" value="1"/>
</dbReference>
<dbReference type="GO" id="GO:0032259">
    <property type="term" value="P:methylation"/>
    <property type="evidence" value="ECO:0007669"/>
    <property type="project" value="UniProtKB-KW"/>
</dbReference>
<evidence type="ECO:0000259" key="24">
    <source>
        <dbReference type="PROSITE" id="PS50280"/>
    </source>
</evidence>
<dbReference type="PROSITE" id="PS50812">
    <property type="entry name" value="PWWP"/>
    <property type="match status" value="2"/>
</dbReference>
<evidence type="ECO:0000259" key="26">
    <source>
        <dbReference type="PROSITE" id="PS50868"/>
    </source>
</evidence>
<dbReference type="InterPro" id="IPR059153">
    <property type="entry name" value="NSD_PHD-1st"/>
</dbReference>
<dbReference type="GO" id="GO:0005654">
    <property type="term" value="C:nucleoplasm"/>
    <property type="evidence" value="ECO:0007669"/>
    <property type="project" value="UniProtKB-ARBA"/>
</dbReference>
<dbReference type="InterPro" id="IPR041306">
    <property type="entry name" value="C5HCH"/>
</dbReference>
<feature type="compositionally biased region" description="Basic residues" evidence="22">
    <location>
        <begin position="925"/>
        <end position="935"/>
    </location>
</feature>
<dbReference type="InterPro" id="IPR046341">
    <property type="entry name" value="SET_dom_sf"/>
</dbReference>
<keyword evidence="4" id="KW-0158">Chromosome</keyword>